<keyword evidence="1" id="KW-0472">Membrane</keyword>
<organism evidence="2 3">
    <name type="scientific">Natronomonas moolapensis (strain DSM 18674 / CECT 7526 / JCM 14361 / 8.8.11)</name>
    <dbReference type="NCBI Taxonomy" id="268739"/>
    <lineage>
        <taxon>Archaea</taxon>
        <taxon>Methanobacteriati</taxon>
        <taxon>Methanobacteriota</taxon>
        <taxon>Stenosarchaea group</taxon>
        <taxon>Halobacteria</taxon>
        <taxon>Halobacteriales</taxon>
        <taxon>Natronomonadaceae</taxon>
        <taxon>Natronomonas</taxon>
    </lineage>
</organism>
<dbReference type="InterPro" id="IPR018746">
    <property type="entry name" value="DUF2298"/>
</dbReference>
<gene>
    <name evidence="2" type="ordered locus">Nmlp_3090</name>
</gene>
<dbReference type="EMBL" id="HF582854">
    <property type="protein sequence ID" value="CCQ37232.1"/>
    <property type="molecule type" value="Genomic_DNA"/>
</dbReference>
<reference evidence="2 3" key="1">
    <citation type="journal article" date="2013" name="Genome Announc.">
        <title>Genome of the haloarchaeon Natronomonas moolapensis, a neutrophilic member of a previously haloalkaliphilic genus.</title>
        <authorList>
            <person name="Dyall-Smith M.L."/>
            <person name="Pfeiffer F."/>
            <person name="Oberwinkler T."/>
            <person name="Klee K."/>
            <person name="Rampp M."/>
            <person name="Palm P."/>
            <person name="Gross K."/>
            <person name="Schuster S.C."/>
            <person name="Oesterhelt D."/>
        </authorList>
    </citation>
    <scope>NUCLEOTIDE SEQUENCE [LARGE SCALE GENOMIC DNA]</scope>
    <source>
        <strain evidence="3">DSM 18674 / JCM 14361 / 8.8.11</strain>
    </source>
</reference>
<keyword evidence="3" id="KW-1185">Reference proteome</keyword>
<sequence>MEYLPVAAYLLFFAFVAATGAPIAAALFRELPKKGAAFAIPAALIPFAIVVFWVGQLSFGRHTVALALGAVAAGAAFAYRRGARPEWRAVAATYGVFVAGFLYVALLRAAAPGITPAGGEQFLHFGLVNALERAGSLPPPDVWYAGESLRYYYGTQLQVASVSMITGTELRYGFNLGIAAFYGVLVVVAYGLSGAIVERRGHSSRLGGVLGVAFVALGGPTTTPIRLLTPSLPEQIADPAGRAAFGFAAQRFYGGELGAAIADLSDPGSWTWWYTRYVVRGTIQEVPMYSFVKGDLHGHALSTGYVLFAAAVAYAYYRMPAEDRHRRITAVLGLGAIAGVFGFMNTWSLPTVGGLAVLAVGAADPHPATLLSGRLAAPIQAAGGDAGRRARVGSELGRLVAAGTVGTVVVVIGVAVASPFLVFGHVPSNEGIGFFPPRSPLGPFVVVYGGLLSMVAIYVATLGRPVLARIDRRYFALAGLCLPVAVATALRFDLGAVLVTASLVLVGWVLVRTDRGDFAVVLAIAGLGLLFALEVVHARLPRIDPPRWNTALKVAVQGWTLGAAGAGAAAAVVLSRASSRLAAYRGTDAASADAAGPSAAGAASPDRRVALRSSLAVVSVCLVLASTLVFPVMVAQQELGPEVASGGADLTLDGHEAIETSRPAQAEAIRWLEDRPGTPTIVEAPGPSYRFTSPASTFTGLPTVVGWDHQEEYRSPEAYERRVAHVDEIYTGEWAIAAERLERYDVRYVYVGPGERDRYGELRSFERPAFRVAFENEAVTIYRVDRDAL</sequence>
<feature type="transmembrane region" description="Helical" evidence="1">
    <location>
        <begin position="398"/>
        <end position="421"/>
    </location>
</feature>
<feature type="transmembrane region" description="Helical" evidence="1">
    <location>
        <begin position="441"/>
        <end position="462"/>
    </location>
</feature>
<dbReference type="AlphaFoldDB" id="M1XSD1"/>
<feature type="transmembrane region" description="Helical" evidence="1">
    <location>
        <begin position="35"/>
        <end position="53"/>
    </location>
</feature>
<accession>M1XSD1</accession>
<dbReference type="KEGG" id="nmo:Nmlp_3090"/>
<evidence type="ECO:0000313" key="3">
    <source>
        <dbReference type="Proteomes" id="UP000011867"/>
    </source>
</evidence>
<evidence type="ECO:0000256" key="1">
    <source>
        <dbReference type="SAM" id="Phobius"/>
    </source>
</evidence>
<dbReference type="Pfam" id="PF10060">
    <property type="entry name" value="DUF2298"/>
    <property type="match status" value="1"/>
</dbReference>
<feature type="transmembrane region" description="Helical" evidence="1">
    <location>
        <begin position="496"/>
        <end position="511"/>
    </location>
</feature>
<dbReference type="Proteomes" id="UP000011867">
    <property type="component" value="Chromosome"/>
</dbReference>
<feature type="transmembrane region" description="Helical" evidence="1">
    <location>
        <begin position="556"/>
        <end position="575"/>
    </location>
</feature>
<dbReference type="PANTHER" id="PTHR10790">
    <property type="entry name" value="TPR-DOMAIN CONTAINING PROTEIN"/>
    <property type="match status" value="1"/>
</dbReference>
<keyword evidence="1" id="KW-1133">Transmembrane helix</keyword>
<keyword evidence="1" id="KW-0812">Transmembrane</keyword>
<dbReference type="eggNOG" id="arCOG00563">
    <property type="taxonomic scope" value="Archaea"/>
</dbReference>
<feature type="transmembrane region" description="Helical" evidence="1">
    <location>
        <begin position="172"/>
        <end position="192"/>
    </location>
</feature>
<protein>
    <submittedName>
        <fullName evidence="2">DUF2298 family protein</fullName>
    </submittedName>
</protein>
<proteinExistence type="predicted"/>
<feature type="transmembrane region" description="Helical" evidence="1">
    <location>
        <begin position="91"/>
        <end position="111"/>
    </location>
</feature>
<feature type="transmembrane region" description="Helical" evidence="1">
    <location>
        <begin position="615"/>
        <end position="634"/>
    </location>
</feature>
<feature type="transmembrane region" description="Helical" evidence="1">
    <location>
        <begin position="296"/>
        <end position="317"/>
    </location>
</feature>
<evidence type="ECO:0000313" key="2">
    <source>
        <dbReference type="EMBL" id="CCQ37232.1"/>
    </source>
</evidence>
<feature type="transmembrane region" description="Helical" evidence="1">
    <location>
        <begin position="6"/>
        <end position="28"/>
    </location>
</feature>
<feature type="transmembrane region" description="Helical" evidence="1">
    <location>
        <begin position="474"/>
        <end position="490"/>
    </location>
</feature>
<dbReference type="PANTHER" id="PTHR10790:SF51">
    <property type="entry name" value="TETRATRICOPEPTIDE REPEAT PROTEIN"/>
    <property type="match status" value="1"/>
</dbReference>
<dbReference type="GeneID" id="14652205"/>
<dbReference type="STRING" id="268739.Nmlp_3090"/>
<dbReference type="OrthoDB" id="313199at2157"/>
<dbReference type="HOGENOM" id="CLU_011570_0_0_2"/>
<feature type="transmembrane region" description="Helical" evidence="1">
    <location>
        <begin position="204"/>
        <end position="223"/>
    </location>
</feature>
<name>M1XSD1_NATM8</name>
<feature type="transmembrane region" description="Helical" evidence="1">
    <location>
        <begin position="518"/>
        <end position="536"/>
    </location>
</feature>
<dbReference type="RefSeq" id="WP_015409982.1">
    <property type="nucleotide sequence ID" value="NC_020388.1"/>
</dbReference>
<feature type="transmembrane region" description="Helical" evidence="1">
    <location>
        <begin position="59"/>
        <end position="79"/>
    </location>
</feature>
<dbReference type="NCBIfam" id="TIGR03662">
    <property type="entry name" value="Chlor_Arch_YYY"/>
    <property type="match status" value="1"/>
</dbReference>